<dbReference type="KEGG" id="daur:Daura_17465"/>
<dbReference type="Pfam" id="PF00149">
    <property type="entry name" value="Metallophos"/>
    <property type="match status" value="1"/>
</dbReference>
<dbReference type="InterPro" id="IPR029052">
    <property type="entry name" value="Metallo-depent_PP-like"/>
</dbReference>
<evidence type="ECO:0000256" key="1">
    <source>
        <dbReference type="SAM" id="MobiDB-lite"/>
    </source>
</evidence>
<dbReference type="InterPro" id="IPR050126">
    <property type="entry name" value="Ap4A_hydrolase"/>
</dbReference>
<dbReference type="CDD" id="cd00144">
    <property type="entry name" value="MPP_PPP_family"/>
    <property type="match status" value="1"/>
</dbReference>
<feature type="domain" description="Calcineurin-like phosphoesterase" evidence="2">
    <location>
        <begin position="3"/>
        <end position="116"/>
    </location>
</feature>
<dbReference type="RefSeq" id="WP_052387107.1">
    <property type="nucleotide sequence ID" value="NZ_CP073767.1"/>
</dbReference>
<dbReference type="Gene3D" id="3.60.21.10">
    <property type="match status" value="1"/>
</dbReference>
<dbReference type="AlphaFoldDB" id="A0A9Q9IMQ5"/>
<dbReference type="Proteomes" id="UP001058003">
    <property type="component" value="Chromosome"/>
</dbReference>
<protein>
    <submittedName>
        <fullName evidence="3">Serine/threonine protein phosphatase</fullName>
    </submittedName>
</protein>
<reference evidence="3" key="1">
    <citation type="submission" date="2021-04" db="EMBL/GenBank/DDBJ databases">
        <title>Dactylosporangium aurantiacum NRRL B-8018 full assembly.</title>
        <authorList>
            <person name="Hartkoorn R.C."/>
            <person name="Beaudoing E."/>
            <person name="Hot D."/>
        </authorList>
    </citation>
    <scope>NUCLEOTIDE SEQUENCE</scope>
    <source>
        <strain evidence="3">NRRL B-8018</strain>
    </source>
</reference>
<dbReference type="GO" id="GO:0005737">
    <property type="term" value="C:cytoplasm"/>
    <property type="evidence" value="ECO:0007669"/>
    <property type="project" value="TreeGrafter"/>
</dbReference>
<dbReference type="SUPFAM" id="SSF56300">
    <property type="entry name" value="Metallo-dependent phosphatases"/>
    <property type="match status" value="1"/>
</dbReference>
<feature type="compositionally biased region" description="Pro residues" evidence="1">
    <location>
        <begin position="330"/>
        <end position="349"/>
    </location>
</feature>
<dbReference type="PRINTS" id="PR00114">
    <property type="entry name" value="STPHPHTASE"/>
</dbReference>
<gene>
    <name evidence="3" type="ORF">Daura_17465</name>
</gene>
<evidence type="ECO:0000313" key="4">
    <source>
        <dbReference type="Proteomes" id="UP001058003"/>
    </source>
</evidence>
<proteinExistence type="predicted"/>
<dbReference type="GO" id="GO:0016791">
    <property type="term" value="F:phosphatase activity"/>
    <property type="evidence" value="ECO:0007669"/>
    <property type="project" value="TreeGrafter"/>
</dbReference>
<evidence type="ECO:0000313" key="3">
    <source>
        <dbReference type="EMBL" id="UWZ57798.1"/>
    </source>
</evidence>
<dbReference type="OrthoDB" id="3454432at2"/>
<dbReference type="InterPro" id="IPR004843">
    <property type="entry name" value="Calcineurin-like_PHP"/>
</dbReference>
<sequence length="349" mass="37999">MGRTVIVGDVHGCFDELMELLDAVRLRPDDLLVSVGDLVDRGPKPAEVVALFRQRPNSVAVMGNHERKHVRGVYSYAQEITRLQLGDGYAGAVEWMRTLPYWFEDQHVRVVHAALIPGVPLDRQPEEVLCGSTSGERRLAALFPGGYWHEHYTDAKPVVFGHHVTGREPLLRDGRIFGLDTGACHGWNLTALCVPGFTVHAVPARADHWALTRRAWQLPVLGSRPWRELTWPEITAAVARYATVPDGATRDWLAAVEAWADELRAALPALAGAARDLAGSLSTDELRAHPAGPVLFQARGGRLDAAALARRCVTPRRTADLAAALGVPVPDLPDLPALPEPPDRPGPPG</sequence>
<organism evidence="3 4">
    <name type="scientific">Dactylosporangium aurantiacum</name>
    <dbReference type="NCBI Taxonomy" id="35754"/>
    <lineage>
        <taxon>Bacteria</taxon>
        <taxon>Bacillati</taxon>
        <taxon>Actinomycetota</taxon>
        <taxon>Actinomycetes</taxon>
        <taxon>Micromonosporales</taxon>
        <taxon>Micromonosporaceae</taxon>
        <taxon>Dactylosporangium</taxon>
    </lineage>
</organism>
<keyword evidence="4" id="KW-1185">Reference proteome</keyword>
<name>A0A9Q9IMQ5_9ACTN</name>
<accession>A0A9Q9IMQ5</accession>
<dbReference type="PANTHER" id="PTHR42850:SF4">
    <property type="entry name" value="ZINC-DEPENDENT ENDOPOLYPHOSPHATASE"/>
    <property type="match status" value="1"/>
</dbReference>
<feature type="region of interest" description="Disordered" evidence="1">
    <location>
        <begin position="329"/>
        <end position="349"/>
    </location>
</feature>
<evidence type="ECO:0000259" key="2">
    <source>
        <dbReference type="Pfam" id="PF00149"/>
    </source>
</evidence>
<dbReference type="PANTHER" id="PTHR42850">
    <property type="entry name" value="METALLOPHOSPHOESTERASE"/>
    <property type="match status" value="1"/>
</dbReference>
<dbReference type="InterPro" id="IPR006186">
    <property type="entry name" value="Ser/Thr-sp_prot-phosphatase"/>
</dbReference>
<dbReference type="EMBL" id="CP073767">
    <property type="protein sequence ID" value="UWZ57798.1"/>
    <property type="molecule type" value="Genomic_DNA"/>
</dbReference>